<dbReference type="SUPFAM" id="SSF49464">
    <property type="entry name" value="Carboxypeptidase regulatory domain-like"/>
    <property type="match status" value="1"/>
</dbReference>
<evidence type="ECO:0000259" key="3">
    <source>
        <dbReference type="Pfam" id="PF07715"/>
    </source>
</evidence>
<comment type="subcellular location">
    <subcellularLocation>
        <location evidence="1">Cell outer membrane</location>
        <topology evidence="1">Multi-pass membrane protein</topology>
    </subcellularLocation>
</comment>
<dbReference type="AlphaFoldDB" id="A0A2S7STV2"/>
<feature type="chain" id="PRO_5015447595" description="TonB-dependent receptor plug domain-containing protein" evidence="2">
    <location>
        <begin position="23"/>
        <end position="746"/>
    </location>
</feature>
<keyword evidence="1" id="KW-0472">Membrane</keyword>
<organism evidence="4 5">
    <name type="scientific">Flavipsychrobacter stenotrophus</name>
    <dbReference type="NCBI Taxonomy" id="2077091"/>
    <lineage>
        <taxon>Bacteria</taxon>
        <taxon>Pseudomonadati</taxon>
        <taxon>Bacteroidota</taxon>
        <taxon>Chitinophagia</taxon>
        <taxon>Chitinophagales</taxon>
        <taxon>Chitinophagaceae</taxon>
        <taxon>Flavipsychrobacter</taxon>
    </lineage>
</organism>
<reference evidence="4 5" key="1">
    <citation type="submission" date="2018-01" db="EMBL/GenBank/DDBJ databases">
        <title>A novel member of the phylum Bacteroidetes isolated from glacier ice.</title>
        <authorList>
            <person name="Liu Q."/>
            <person name="Xin Y.-H."/>
        </authorList>
    </citation>
    <scope>NUCLEOTIDE SEQUENCE [LARGE SCALE GENOMIC DNA]</scope>
    <source>
        <strain evidence="4 5">RB1R16</strain>
    </source>
</reference>
<feature type="signal peptide" evidence="2">
    <location>
        <begin position="1"/>
        <end position="22"/>
    </location>
</feature>
<dbReference type="PROSITE" id="PS52016">
    <property type="entry name" value="TONB_DEPENDENT_REC_3"/>
    <property type="match status" value="1"/>
</dbReference>
<feature type="domain" description="TonB-dependent receptor plug" evidence="3">
    <location>
        <begin position="121"/>
        <end position="220"/>
    </location>
</feature>
<name>A0A2S7STV2_9BACT</name>
<dbReference type="OrthoDB" id="1075473at2"/>
<accession>A0A2S7STV2</accession>
<keyword evidence="1" id="KW-0813">Transport</keyword>
<dbReference type="InterPro" id="IPR008969">
    <property type="entry name" value="CarboxyPept-like_regulatory"/>
</dbReference>
<keyword evidence="5" id="KW-1185">Reference proteome</keyword>
<proteinExistence type="inferred from homology"/>
<dbReference type="RefSeq" id="WP_105039068.1">
    <property type="nucleotide sequence ID" value="NZ_PPSL01000003.1"/>
</dbReference>
<evidence type="ECO:0000313" key="5">
    <source>
        <dbReference type="Proteomes" id="UP000239872"/>
    </source>
</evidence>
<keyword evidence="2" id="KW-0732">Signal</keyword>
<dbReference type="Gene3D" id="2.60.40.1120">
    <property type="entry name" value="Carboxypeptidase-like, regulatory domain"/>
    <property type="match status" value="1"/>
</dbReference>
<dbReference type="GO" id="GO:0009279">
    <property type="term" value="C:cell outer membrane"/>
    <property type="evidence" value="ECO:0007669"/>
    <property type="project" value="UniProtKB-SubCell"/>
</dbReference>
<dbReference type="EMBL" id="PPSL01000003">
    <property type="protein sequence ID" value="PQJ10340.1"/>
    <property type="molecule type" value="Genomic_DNA"/>
</dbReference>
<dbReference type="InterPro" id="IPR037066">
    <property type="entry name" value="Plug_dom_sf"/>
</dbReference>
<dbReference type="SUPFAM" id="SSF56935">
    <property type="entry name" value="Porins"/>
    <property type="match status" value="1"/>
</dbReference>
<dbReference type="Pfam" id="PF13715">
    <property type="entry name" value="CarbopepD_reg_2"/>
    <property type="match status" value="1"/>
</dbReference>
<dbReference type="Gene3D" id="2.170.130.10">
    <property type="entry name" value="TonB-dependent receptor, plug domain"/>
    <property type="match status" value="1"/>
</dbReference>
<evidence type="ECO:0000313" key="4">
    <source>
        <dbReference type="EMBL" id="PQJ10340.1"/>
    </source>
</evidence>
<dbReference type="InterPro" id="IPR012910">
    <property type="entry name" value="Plug_dom"/>
</dbReference>
<keyword evidence="1" id="KW-0812">Transmembrane</keyword>
<comment type="similarity">
    <text evidence="1">Belongs to the TonB-dependent receptor family.</text>
</comment>
<keyword evidence="1" id="KW-1134">Transmembrane beta strand</keyword>
<evidence type="ECO:0000256" key="1">
    <source>
        <dbReference type="PROSITE-ProRule" id="PRU01360"/>
    </source>
</evidence>
<gene>
    <name evidence="4" type="ORF">CJD36_010205</name>
</gene>
<keyword evidence="1" id="KW-0998">Cell outer membrane</keyword>
<protein>
    <recommendedName>
        <fullName evidence="3">TonB-dependent receptor plug domain-containing protein</fullName>
    </recommendedName>
</protein>
<dbReference type="Proteomes" id="UP000239872">
    <property type="component" value="Unassembled WGS sequence"/>
</dbReference>
<sequence length="746" mass="82913">MKRIIPILYFIPLLFISFASFAQTKISGRVLDNKDKPLKGVSVALNNTLDGTTTDSAGFFNFETTETGNQSLVASDATHSTMGLPLVITGAEIKGLILRMRVAVLDNVTITAGSFSSGGRAITVMSPLDIVTTAGSNGDVVKAMQMMPGTQQNSTDNGLFIRGGDAYEAATIVDGIVVQSAFSAGPPGMATRSRFNAFQYQGVQFSSGAYSARYGQALSGILELNSTDLADKSNVNLGINMAGLYASGTKRWKNSSLDVGGGYNNLAPLYALASTNFNFYKVPQGGNAYARYAWKPNKNGIFKATVSGSYSESGIAIPNPGAGITDTLNPSNYMSRLPDTIHFVTRDKYIFGTATYKQMYKNKYSLFIATSASYDRNNNEFESYPLRQDEYRYQARVEGKDFITSRLTLLVGADMQNYGMKKEMGDSFVRKQSFNETIASGFAELDWTPVYWLAIRPGVRYEHSAMLNTDKIAPRFSTAIRTSTNSQISVAGGLFYQEANNNYYVLGLRPEMSYATHYIANWQISKKDRTFRIEGYHKDYQHLVRELINRDSFIANRYRQINPNIPINNKGYGYANGLELFWRDKKSIKNADYWISYSYIDTRRLYENLPVEGTPTFIAAHTLNVVGKYFIDKAHTSVSATYSFSNGFPYYNPAAGTITKDNFLADKTPAYHNVALSFAYMHSFGKWFTVFYAQIDNVLNTHNVSGYRFTGDNASGYTRNPIVPAMYRTVFVGMNMSLSQFSKDEL</sequence>
<evidence type="ECO:0000256" key="2">
    <source>
        <dbReference type="SAM" id="SignalP"/>
    </source>
</evidence>
<comment type="caution">
    <text evidence="4">The sequence shown here is derived from an EMBL/GenBank/DDBJ whole genome shotgun (WGS) entry which is preliminary data.</text>
</comment>
<dbReference type="Pfam" id="PF07715">
    <property type="entry name" value="Plug"/>
    <property type="match status" value="1"/>
</dbReference>
<dbReference type="InterPro" id="IPR039426">
    <property type="entry name" value="TonB-dep_rcpt-like"/>
</dbReference>